<sequence>MFRLAMGMISSLTCVERVVVAVQVEADELESNAKTSWIETLTSPSVLASASNLQPTTGARRSKQTLAISPADAERIAAFVLVRSAHAAASPLTATTLAHLQRPPKRDQWQQTFDLIWYCL</sequence>
<protein>
    <recommendedName>
        <fullName evidence="4">Secreted protein</fullName>
    </recommendedName>
</protein>
<keyword evidence="1" id="KW-0732">Signal</keyword>
<comment type="caution">
    <text evidence="2">The sequence shown here is derived from an EMBL/GenBank/DDBJ whole genome shotgun (WGS) entry which is preliminary data.</text>
</comment>
<evidence type="ECO:0000256" key="1">
    <source>
        <dbReference type="SAM" id="SignalP"/>
    </source>
</evidence>
<gene>
    <name evidence="2" type="ORF">AC579_430</name>
</gene>
<feature type="chain" id="PRO_5007296910" description="Secreted protein" evidence="1">
    <location>
        <begin position="22"/>
        <end position="120"/>
    </location>
</feature>
<proteinExistence type="predicted"/>
<evidence type="ECO:0000313" key="2">
    <source>
        <dbReference type="EMBL" id="KXS93376.1"/>
    </source>
</evidence>
<dbReference type="EMBL" id="LFZO01001462">
    <property type="protein sequence ID" value="KXS93376.1"/>
    <property type="molecule type" value="Genomic_DNA"/>
</dbReference>
<dbReference type="Proteomes" id="UP000073492">
    <property type="component" value="Unassembled WGS sequence"/>
</dbReference>
<name>A0A139GT53_9PEZI</name>
<accession>A0A139GT53</accession>
<keyword evidence="3" id="KW-1185">Reference proteome</keyword>
<evidence type="ECO:0000313" key="3">
    <source>
        <dbReference type="Proteomes" id="UP000073492"/>
    </source>
</evidence>
<feature type="signal peptide" evidence="1">
    <location>
        <begin position="1"/>
        <end position="21"/>
    </location>
</feature>
<reference evidence="2 3" key="1">
    <citation type="submission" date="2015-07" db="EMBL/GenBank/DDBJ databases">
        <title>Comparative genomics of the Sigatoka disease complex on banana suggests a link between parallel evolutionary changes in Pseudocercospora fijiensis and Pseudocercospora eumusae and increased virulence on the banana host.</title>
        <authorList>
            <person name="Chang T.-C."/>
            <person name="Salvucci A."/>
            <person name="Crous P.W."/>
            <person name="Stergiopoulos I."/>
        </authorList>
    </citation>
    <scope>NUCLEOTIDE SEQUENCE [LARGE SCALE GENOMIC DNA]</scope>
    <source>
        <strain evidence="2 3">CBS 116634</strain>
    </source>
</reference>
<organism evidence="2 3">
    <name type="scientific">Pseudocercospora musae</name>
    <dbReference type="NCBI Taxonomy" id="113226"/>
    <lineage>
        <taxon>Eukaryota</taxon>
        <taxon>Fungi</taxon>
        <taxon>Dikarya</taxon>
        <taxon>Ascomycota</taxon>
        <taxon>Pezizomycotina</taxon>
        <taxon>Dothideomycetes</taxon>
        <taxon>Dothideomycetidae</taxon>
        <taxon>Mycosphaerellales</taxon>
        <taxon>Mycosphaerellaceae</taxon>
        <taxon>Pseudocercospora</taxon>
    </lineage>
</organism>
<dbReference type="AlphaFoldDB" id="A0A139GT53"/>
<evidence type="ECO:0008006" key="4">
    <source>
        <dbReference type="Google" id="ProtNLM"/>
    </source>
</evidence>